<organism evidence="2 3">
    <name type="scientific">Lentzea atacamensis</name>
    <dbReference type="NCBI Taxonomy" id="531938"/>
    <lineage>
        <taxon>Bacteria</taxon>
        <taxon>Bacillati</taxon>
        <taxon>Actinomycetota</taxon>
        <taxon>Actinomycetes</taxon>
        <taxon>Pseudonocardiales</taxon>
        <taxon>Pseudonocardiaceae</taxon>
        <taxon>Lentzea</taxon>
    </lineage>
</organism>
<dbReference type="EMBL" id="QGHB01000008">
    <property type="protein sequence ID" value="PWK84433.1"/>
    <property type="molecule type" value="Genomic_DNA"/>
</dbReference>
<proteinExistence type="predicted"/>
<comment type="caution">
    <text evidence="2">The sequence shown here is derived from an EMBL/GenBank/DDBJ whole genome shotgun (WGS) entry which is preliminary data.</text>
</comment>
<name>A0A316HWC9_9PSEU</name>
<reference evidence="2 3" key="1">
    <citation type="submission" date="2018-05" db="EMBL/GenBank/DDBJ databases">
        <title>Genomic Encyclopedia of Type Strains, Phase IV (KMG-IV): sequencing the most valuable type-strain genomes for metagenomic binning, comparative biology and taxonomic classification.</title>
        <authorList>
            <person name="Goeker M."/>
        </authorList>
    </citation>
    <scope>NUCLEOTIDE SEQUENCE [LARGE SCALE GENOMIC DNA]</scope>
    <source>
        <strain evidence="2 3">DSM 45480</strain>
    </source>
</reference>
<feature type="compositionally biased region" description="Basic residues" evidence="1">
    <location>
        <begin position="101"/>
        <end position="116"/>
    </location>
</feature>
<dbReference type="Proteomes" id="UP000246005">
    <property type="component" value="Unassembled WGS sequence"/>
</dbReference>
<evidence type="ECO:0000256" key="1">
    <source>
        <dbReference type="SAM" id="MobiDB-lite"/>
    </source>
</evidence>
<evidence type="ECO:0000313" key="2">
    <source>
        <dbReference type="EMBL" id="PWK84433.1"/>
    </source>
</evidence>
<evidence type="ECO:0000313" key="3">
    <source>
        <dbReference type="Proteomes" id="UP000246005"/>
    </source>
</evidence>
<sequence>MGAVQLVEPRPTFLLELPPTGSSLHCRATKMGLPGSRCPGKVCPVSPQSEACGLPIGQRRSALHADRRTATRFTRQQGTASAERSSAVGVSRASVAARRSASLRRKGRPEHARRCRTPSTPAGERCLVERDVVRRGADLAGGRGRGRGRLVVPGPGRGDQPRKAIGEGLGHDIVRARRTAHRCTRRAQPVTRRGVEPAAGHPLAMALEHPWFTLISAIPAAHAVSASRDAVVGPGA</sequence>
<accession>A0A316HWC9</accession>
<gene>
    <name evidence="2" type="ORF">C8D88_10848</name>
</gene>
<feature type="compositionally biased region" description="Low complexity" evidence="1">
    <location>
        <begin position="80"/>
        <end position="100"/>
    </location>
</feature>
<protein>
    <submittedName>
        <fullName evidence="2">Uncharacterized protein</fullName>
    </submittedName>
</protein>
<feature type="region of interest" description="Disordered" evidence="1">
    <location>
        <begin position="62"/>
        <end position="121"/>
    </location>
</feature>
<dbReference type="AlphaFoldDB" id="A0A316HWC9"/>